<evidence type="ECO:0000313" key="2">
    <source>
        <dbReference type="Proteomes" id="UP000240638"/>
    </source>
</evidence>
<evidence type="ECO:0000313" key="1">
    <source>
        <dbReference type="EMBL" id="PTB19249.1"/>
    </source>
</evidence>
<sequence>MQNAKNKQQENAEAVVEKYHPFATEGSTTERGGRVAHASSGAKIADLTIARVGDKVVYEDGSEAYIIDGAGFAAVYLDKPLALVGSRLSNGDRIVKSLHNGAGINERAGKPIEGLFDPDYIPPAGEHRSASLRRRNATIFSR</sequence>
<organism evidence="1 2">
    <name type="scientific">Trinickia symbiotica</name>
    <dbReference type="NCBI Taxonomy" id="863227"/>
    <lineage>
        <taxon>Bacteria</taxon>
        <taxon>Pseudomonadati</taxon>
        <taxon>Pseudomonadota</taxon>
        <taxon>Betaproteobacteria</taxon>
        <taxon>Burkholderiales</taxon>
        <taxon>Burkholderiaceae</taxon>
        <taxon>Trinickia</taxon>
    </lineage>
</organism>
<proteinExistence type="predicted"/>
<gene>
    <name evidence="1" type="ORF">C9I57_19735</name>
</gene>
<dbReference type="RefSeq" id="WP_107152304.1">
    <property type="nucleotide sequence ID" value="NZ_PYUC01000009.1"/>
</dbReference>
<dbReference type="InterPro" id="IPR008727">
    <property type="entry name" value="PAAR_motif"/>
</dbReference>
<dbReference type="AlphaFoldDB" id="A0A2T3XRU6"/>
<protein>
    <recommendedName>
        <fullName evidence="3">PAAR domain-containing protein</fullName>
    </recommendedName>
</protein>
<dbReference type="EMBL" id="PYUC01000009">
    <property type="protein sequence ID" value="PTB19249.1"/>
    <property type="molecule type" value="Genomic_DNA"/>
</dbReference>
<comment type="caution">
    <text evidence="1">The sequence shown here is derived from an EMBL/GenBank/DDBJ whole genome shotgun (WGS) entry which is preliminary data.</text>
</comment>
<evidence type="ECO:0008006" key="3">
    <source>
        <dbReference type="Google" id="ProtNLM"/>
    </source>
</evidence>
<reference evidence="1 2" key="1">
    <citation type="submission" date="2018-03" db="EMBL/GenBank/DDBJ databases">
        <title>Whole genome analyses suggest that Burkholderia sensu lato contains two further novel genera in the rhizoxinica-symbiotica group Mycetohabitans gen. nov., and Trinickia gen. nov.: implications for the evolution of diazotrophy and nodulation in the Burkholderiaceae.</title>
        <authorList>
            <person name="Estrada De Los Santos P."/>
            <person name="Palmer M."/>
            <person name="Chavez-Ramirez B."/>
            <person name="Steenkamp E.T."/>
            <person name="Hirsch A.M."/>
            <person name="Manyaka P."/>
            <person name="Maluk M."/>
            <person name="Lafos M."/>
            <person name="Crook M."/>
            <person name="Gross E."/>
            <person name="Simon M.F."/>
            <person name="Bueno Dos Reis Junior F."/>
            <person name="Poole P.S."/>
            <person name="Venter S.N."/>
            <person name="James E.K."/>
        </authorList>
    </citation>
    <scope>NUCLEOTIDE SEQUENCE [LARGE SCALE GENOMIC DNA]</scope>
    <source>
        <strain evidence="1 2">JPY-366</strain>
    </source>
</reference>
<name>A0A2T3XRU6_9BURK</name>
<dbReference type="Proteomes" id="UP000240638">
    <property type="component" value="Unassembled WGS sequence"/>
</dbReference>
<dbReference type="Pfam" id="PF05488">
    <property type="entry name" value="PAAR_motif"/>
    <property type="match status" value="1"/>
</dbReference>
<accession>A0A2T3XRU6</accession>